<feature type="transmembrane region" description="Helical" evidence="8">
    <location>
        <begin position="75"/>
        <end position="94"/>
    </location>
</feature>
<name>A0A9W6D4C4_9BACT</name>
<feature type="transmembrane region" description="Helical" evidence="8">
    <location>
        <begin position="297"/>
        <end position="319"/>
    </location>
</feature>
<feature type="transmembrane region" description="Helical" evidence="8">
    <location>
        <begin position="360"/>
        <end position="378"/>
    </location>
</feature>
<dbReference type="InterPro" id="IPR036259">
    <property type="entry name" value="MFS_trans_sf"/>
</dbReference>
<feature type="transmembrane region" description="Helical" evidence="8">
    <location>
        <begin position="12"/>
        <end position="31"/>
    </location>
</feature>
<dbReference type="InterPro" id="IPR020846">
    <property type="entry name" value="MFS_dom"/>
</dbReference>
<feature type="transmembrane region" description="Helical" evidence="8">
    <location>
        <begin position="331"/>
        <end position="354"/>
    </location>
</feature>
<feature type="transmembrane region" description="Helical" evidence="8">
    <location>
        <begin position="134"/>
        <end position="155"/>
    </location>
</feature>
<proteinExistence type="inferred from homology"/>
<evidence type="ECO:0000256" key="2">
    <source>
        <dbReference type="ARBA" id="ARBA00008335"/>
    </source>
</evidence>
<protein>
    <submittedName>
        <fullName evidence="10">MFS transporter</fullName>
    </submittedName>
</protein>
<dbReference type="GO" id="GO:0005886">
    <property type="term" value="C:plasma membrane"/>
    <property type="evidence" value="ECO:0007669"/>
    <property type="project" value="UniProtKB-SubCell"/>
</dbReference>
<keyword evidence="4" id="KW-1003">Cell membrane</keyword>
<feature type="transmembrane region" description="Helical" evidence="8">
    <location>
        <begin position="211"/>
        <end position="233"/>
    </location>
</feature>
<evidence type="ECO:0000256" key="3">
    <source>
        <dbReference type="ARBA" id="ARBA00022448"/>
    </source>
</evidence>
<evidence type="ECO:0000256" key="7">
    <source>
        <dbReference type="ARBA" id="ARBA00023136"/>
    </source>
</evidence>
<evidence type="ECO:0000313" key="10">
    <source>
        <dbReference type="EMBL" id="GLI32906.1"/>
    </source>
</evidence>
<gene>
    <name evidence="10" type="ORF">DAMNIGENAA_03390</name>
</gene>
<dbReference type="PROSITE" id="PS50850">
    <property type="entry name" value="MFS"/>
    <property type="match status" value="1"/>
</dbReference>
<evidence type="ECO:0000256" key="1">
    <source>
        <dbReference type="ARBA" id="ARBA00004651"/>
    </source>
</evidence>
<evidence type="ECO:0000256" key="6">
    <source>
        <dbReference type="ARBA" id="ARBA00022989"/>
    </source>
</evidence>
<keyword evidence="7 8" id="KW-0472">Membrane</keyword>
<dbReference type="AlphaFoldDB" id="A0A9W6D4C4"/>
<dbReference type="PANTHER" id="PTHR43271">
    <property type="entry name" value="BLL2771 PROTEIN"/>
    <property type="match status" value="1"/>
</dbReference>
<keyword evidence="6 8" id="KW-1133">Transmembrane helix</keyword>
<comment type="caution">
    <text evidence="10">The sequence shown here is derived from an EMBL/GenBank/DDBJ whole genome shotgun (WGS) entry which is preliminary data.</text>
</comment>
<reference evidence="10" key="1">
    <citation type="submission" date="2022-12" db="EMBL/GenBank/DDBJ databases">
        <title>Reference genome sequencing for broad-spectrum identification of bacterial and archaeal isolates by mass spectrometry.</title>
        <authorList>
            <person name="Sekiguchi Y."/>
            <person name="Tourlousse D.M."/>
        </authorList>
    </citation>
    <scope>NUCLEOTIDE SEQUENCE</scope>
    <source>
        <strain evidence="10">ASRB1</strain>
    </source>
</reference>
<keyword evidence="5 8" id="KW-0812">Transmembrane</keyword>
<dbReference type="GO" id="GO:0022857">
    <property type="term" value="F:transmembrane transporter activity"/>
    <property type="evidence" value="ECO:0007669"/>
    <property type="project" value="InterPro"/>
</dbReference>
<dbReference type="Proteomes" id="UP001144372">
    <property type="component" value="Unassembled WGS sequence"/>
</dbReference>
<dbReference type="Pfam" id="PF07690">
    <property type="entry name" value="MFS_1"/>
    <property type="match status" value="2"/>
</dbReference>
<sequence>MSRRQYLGLQTLVFSLVGAAFTTIYITQPVLPVLQMEFGVDEARASLTISAVILGISLANLPFGMLADRFPIRPIILVGGLMITLCGIFCALTQSLSLLVLARFVQGLFIPSLTTCLAAYLARTLPMERLNVVMGSYVSATVAGGLSGRLLGGWIHPPLHWRYAFVTASALLLAATCAAAKWLHSAEVERQSRSKSTGFLNLLSRWDLLRIYSVAFGAFFVFSSIFNYLPFYLSGPPFNASTHTITFLYLSYIVGIVTGPLAGSFSNRVGNGKAMAVGAVVFALAIGLTLIKSMFAIVLSLAVVCAGFFTVHSAAAGALNRKLSSNLGRANSLYVLFYYLGGYVGITTSGYAYVFGGWPGVAMVGFLVLSIPFAAGLVEMRQRIALGRVKEGGSDLY</sequence>
<comment type="similarity">
    <text evidence="2">Belongs to the major facilitator superfamily.</text>
</comment>
<feature type="transmembrane region" description="Helical" evidence="8">
    <location>
        <begin position="245"/>
        <end position="262"/>
    </location>
</feature>
<feature type="transmembrane region" description="Helical" evidence="8">
    <location>
        <begin position="100"/>
        <end position="122"/>
    </location>
</feature>
<organism evidence="10 11">
    <name type="scientific">Desulforhabdus amnigena</name>
    <dbReference type="NCBI Taxonomy" id="40218"/>
    <lineage>
        <taxon>Bacteria</taxon>
        <taxon>Pseudomonadati</taxon>
        <taxon>Thermodesulfobacteriota</taxon>
        <taxon>Syntrophobacteria</taxon>
        <taxon>Syntrophobacterales</taxon>
        <taxon>Syntrophobacteraceae</taxon>
        <taxon>Desulforhabdus</taxon>
    </lineage>
</organism>
<dbReference type="InterPro" id="IPR011701">
    <property type="entry name" value="MFS"/>
</dbReference>
<dbReference type="SUPFAM" id="SSF103473">
    <property type="entry name" value="MFS general substrate transporter"/>
    <property type="match status" value="1"/>
</dbReference>
<dbReference type="RefSeq" id="WP_281791927.1">
    <property type="nucleotide sequence ID" value="NZ_BSDR01000001.1"/>
</dbReference>
<accession>A0A9W6D4C4</accession>
<evidence type="ECO:0000256" key="8">
    <source>
        <dbReference type="SAM" id="Phobius"/>
    </source>
</evidence>
<feature type="domain" description="Major facilitator superfamily (MFS) profile" evidence="9">
    <location>
        <begin position="6"/>
        <end position="382"/>
    </location>
</feature>
<keyword evidence="11" id="KW-1185">Reference proteome</keyword>
<dbReference type="EMBL" id="BSDR01000001">
    <property type="protein sequence ID" value="GLI32906.1"/>
    <property type="molecule type" value="Genomic_DNA"/>
</dbReference>
<feature type="transmembrane region" description="Helical" evidence="8">
    <location>
        <begin position="274"/>
        <end position="291"/>
    </location>
</feature>
<comment type="subcellular location">
    <subcellularLocation>
        <location evidence="1">Cell membrane</location>
        <topology evidence="1">Multi-pass membrane protein</topology>
    </subcellularLocation>
</comment>
<dbReference type="PANTHER" id="PTHR43271:SF1">
    <property type="entry name" value="INNER MEMBRANE TRANSPORT PROTEIN YNFM"/>
    <property type="match status" value="1"/>
</dbReference>
<dbReference type="Gene3D" id="1.20.1250.20">
    <property type="entry name" value="MFS general substrate transporter like domains"/>
    <property type="match status" value="1"/>
</dbReference>
<dbReference type="CDD" id="cd17324">
    <property type="entry name" value="MFS_NepI_like"/>
    <property type="match status" value="1"/>
</dbReference>
<evidence type="ECO:0000256" key="4">
    <source>
        <dbReference type="ARBA" id="ARBA00022475"/>
    </source>
</evidence>
<evidence type="ECO:0000256" key="5">
    <source>
        <dbReference type="ARBA" id="ARBA00022692"/>
    </source>
</evidence>
<feature type="transmembrane region" description="Helical" evidence="8">
    <location>
        <begin position="161"/>
        <end position="183"/>
    </location>
</feature>
<feature type="transmembrane region" description="Helical" evidence="8">
    <location>
        <begin position="43"/>
        <end position="63"/>
    </location>
</feature>
<evidence type="ECO:0000259" key="9">
    <source>
        <dbReference type="PROSITE" id="PS50850"/>
    </source>
</evidence>
<evidence type="ECO:0000313" key="11">
    <source>
        <dbReference type="Proteomes" id="UP001144372"/>
    </source>
</evidence>
<keyword evidence="3" id="KW-0813">Transport</keyword>